<comment type="subcellular location">
    <subcellularLocation>
        <location evidence="10">Endoplasmic reticulum membrane</location>
        <topology evidence="10">Multi-pass membrane protein</topology>
    </subcellularLocation>
    <subcellularLocation>
        <location evidence="1">Membrane</location>
        <topology evidence="1">Multi-pass membrane protein</topology>
    </subcellularLocation>
</comment>
<comment type="similarity">
    <text evidence="2 10">Belongs to the class VI-like SAM-binding methyltransferase superfamily. Isoprenylcysteine carboxyl methyltransferase family.</text>
</comment>
<dbReference type="AlphaFoldDB" id="A0A9P5N2G8"/>
<dbReference type="GO" id="GO:0004671">
    <property type="term" value="F:protein C-terminal S-isoprenylcysteine carboxyl O-methyltransferase activity"/>
    <property type="evidence" value="ECO:0007669"/>
    <property type="project" value="UniProtKB-EC"/>
</dbReference>
<dbReference type="GO" id="GO:0005789">
    <property type="term" value="C:endoplasmic reticulum membrane"/>
    <property type="evidence" value="ECO:0007669"/>
    <property type="project" value="UniProtKB-SubCell"/>
</dbReference>
<keyword evidence="4 10" id="KW-0489">Methyltransferase</keyword>
<dbReference type="PANTHER" id="PTHR12714:SF9">
    <property type="entry name" value="PROTEIN-S-ISOPRENYLCYSTEINE O-METHYLTRANSFERASE"/>
    <property type="match status" value="1"/>
</dbReference>
<evidence type="ECO:0000256" key="3">
    <source>
        <dbReference type="ARBA" id="ARBA00012151"/>
    </source>
</evidence>
<dbReference type="Proteomes" id="UP000759537">
    <property type="component" value="Unassembled WGS sequence"/>
</dbReference>
<keyword evidence="7 10" id="KW-0812">Transmembrane</keyword>
<evidence type="ECO:0000313" key="11">
    <source>
        <dbReference type="EMBL" id="KAF8484888.1"/>
    </source>
</evidence>
<keyword evidence="10" id="KW-0256">Endoplasmic reticulum</keyword>
<dbReference type="InterPro" id="IPR007269">
    <property type="entry name" value="ICMT_MeTrfase"/>
</dbReference>
<comment type="caution">
    <text evidence="11">The sequence shown here is derived from an EMBL/GenBank/DDBJ whole genome shotgun (WGS) entry which is preliminary data.</text>
</comment>
<reference evidence="11" key="2">
    <citation type="journal article" date="2020" name="Nat. Commun.">
        <title>Large-scale genome sequencing of mycorrhizal fungi provides insights into the early evolution of symbiotic traits.</title>
        <authorList>
            <person name="Miyauchi S."/>
            <person name="Kiss E."/>
            <person name="Kuo A."/>
            <person name="Drula E."/>
            <person name="Kohler A."/>
            <person name="Sanchez-Garcia M."/>
            <person name="Morin E."/>
            <person name="Andreopoulos B."/>
            <person name="Barry K.W."/>
            <person name="Bonito G."/>
            <person name="Buee M."/>
            <person name="Carver A."/>
            <person name="Chen C."/>
            <person name="Cichocki N."/>
            <person name="Clum A."/>
            <person name="Culley D."/>
            <person name="Crous P.W."/>
            <person name="Fauchery L."/>
            <person name="Girlanda M."/>
            <person name="Hayes R.D."/>
            <person name="Keri Z."/>
            <person name="LaButti K."/>
            <person name="Lipzen A."/>
            <person name="Lombard V."/>
            <person name="Magnuson J."/>
            <person name="Maillard F."/>
            <person name="Murat C."/>
            <person name="Nolan M."/>
            <person name="Ohm R.A."/>
            <person name="Pangilinan J."/>
            <person name="Pereira M.F."/>
            <person name="Perotto S."/>
            <person name="Peter M."/>
            <person name="Pfister S."/>
            <person name="Riley R."/>
            <person name="Sitrit Y."/>
            <person name="Stielow J.B."/>
            <person name="Szollosi G."/>
            <person name="Zifcakova L."/>
            <person name="Stursova M."/>
            <person name="Spatafora J.W."/>
            <person name="Tedersoo L."/>
            <person name="Vaario L.M."/>
            <person name="Yamada A."/>
            <person name="Yan M."/>
            <person name="Wang P."/>
            <person name="Xu J."/>
            <person name="Bruns T."/>
            <person name="Baldrian P."/>
            <person name="Vilgalys R."/>
            <person name="Dunand C."/>
            <person name="Henrissat B."/>
            <person name="Grigoriev I.V."/>
            <person name="Hibbett D."/>
            <person name="Nagy L.G."/>
            <person name="Martin F.M."/>
        </authorList>
    </citation>
    <scope>NUCLEOTIDE SEQUENCE</scope>
    <source>
        <strain evidence="11">Prilba</strain>
    </source>
</reference>
<organism evidence="11 12">
    <name type="scientific">Russula ochroleuca</name>
    <dbReference type="NCBI Taxonomy" id="152965"/>
    <lineage>
        <taxon>Eukaryota</taxon>
        <taxon>Fungi</taxon>
        <taxon>Dikarya</taxon>
        <taxon>Basidiomycota</taxon>
        <taxon>Agaricomycotina</taxon>
        <taxon>Agaricomycetes</taxon>
        <taxon>Russulales</taxon>
        <taxon>Russulaceae</taxon>
        <taxon>Russula</taxon>
    </lineage>
</organism>
<sequence>MAYPDVDAPVLSDAFEQRIREREQIRSRPLETVPAVTAKQPHGTIPNTPLAVSTISFFLGSIFALGFSVFLSGGLSSFWFATYQLAFFVASWSAFHWGEFAVTAGWNRDKVSVDSFLLNNGPWYHIANSLAVIEHLLVLYFRPSLKTFPYVSSTGELNKPLLSRPCHVCRFGAGIIVVFLGQFLRSAAMIKAASNFSHAVAFRKNAGHHLVTDGIYAWSRHPSYAGFFYWALGTQLVLQNPLSFCLYIVLLMRFFSPRIRAEERALVSFFGDDYVSYRNQVGTWIPFIP</sequence>
<gene>
    <name evidence="11" type="ORF">DFH94DRAFT_624938</name>
</gene>
<feature type="transmembrane region" description="Helical" evidence="10">
    <location>
        <begin position="50"/>
        <end position="71"/>
    </location>
</feature>
<dbReference type="Pfam" id="PF04140">
    <property type="entry name" value="ICMT"/>
    <property type="match status" value="1"/>
</dbReference>
<dbReference type="PROSITE" id="PS51564">
    <property type="entry name" value="SAM_ICMT"/>
    <property type="match status" value="1"/>
</dbReference>
<keyword evidence="6 10" id="KW-0949">S-adenosyl-L-methionine</keyword>
<evidence type="ECO:0000256" key="8">
    <source>
        <dbReference type="ARBA" id="ARBA00022989"/>
    </source>
</evidence>
<evidence type="ECO:0000256" key="2">
    <source>
        <dbReference type="ARBA" id="ARBA00009140"/>
    </source>
</evidence>
<accession>A0A9P5N2G8</accession>
<keyword evidence="8 10" id="KW-1133">Transmembrane helix</keyword>
<evidence type="ECO:0000256" key="10">
    <source>
        <dbReference type="RuleBase" id="RU362022"/>
    </source>
</evidence>
<dbReference type="OrthoDB" id="422086at2759"/>
<evidence type="ECO:0000256" key="4">
    <source>
        <dbReference type="ARBA" id="ARBA00022603"/>
    </source>
</evidence>
<feature type="transmembrane region" description="Helical" evidence="10">
    <location>
        <begin position="78"/>
        <end position="98"/>
    </location>
</feature>
<evidence type="ECO:0000256" key="1">
    <source>
        <dbReference type="ARBA" id="ARBA00004141"/>
    </source>
</evidence>
<dbReference type="Gene3D" id="1.20.120.1630">
    <property type="match status" value="1"/>
</dbReference>
<dbReference type="EC" id="2.1.1.100" evidence="3 10"/>
<proteinExistence type="inferred from homology"/>
<evidence type="ECO:0000256" key="9">
    <source>
        <dbReference type="ARBA" id="ARBA00023136"/>
    </source>
</evidence>
<evidence type="ECO:0000256" key="5">
    <source>
        <dbReference type="ARBA" id="ARBA00022679"/>
    </source>
</evidence>
<name>A0A9P5N2G8_9AGAM</name>
<evidence type="ECO:0000313" key="12">
    <source>
        <dbReference type="Proteomes" id="UP000759537"/>
    </source>
</evidence>
<dbReference type="GO" id="GO:0032259">
    <property type="term" value="P:methylation"/>
    <property type="evidence" value="ECO:0007669"/>
    <property type="project" value="UniProtKB-KW"/>
</dbReference>
<reference evidence="11" key="1">
    <citation type="submission" date="2019-10" db="EMBL/GenBank/DDBJ databases">
        <authorList>
            <consortium name="DOE Joint Genome Institute"/>
            <person name="Kuo A."/>
            <person name="Miyauchi S."/>
            <person name="Kiss E."/>
            <person name="Drula E."/>
            <person name="Kohler A."/>
            <person name="Sanchez-Garcia M."/>
            <person name="Andreopoulos B."/>
            <person name="Barry K.W."/>
            <person name="Bonito G."/>
            <person name="Buee M."/>
            <person name="Carver A."/>
            <person name="Chen C."/>
            <person name="Cichocki N."/>
            <person name="Clum A."/>
            <person name="Culley D."/>
            <person name="Crous P.W."/>
            <person name="Fauchery L."/>
            <person name="Girlanda M."/>
            <person name="Hayes R."/>
            <person name="Keri Z."/>
            <person name="LaButti K."/>
            <person name="Lipzen A."/>
            <person name="Lombard V."/>
            <person name="Magnuson J."/>
            <person name="Maillard F."/>
            <person name="Morin E."/>
            <person name="Murat C."/>
            <person name="Nolan M."/>
            <person name="Ohm R."/>
            <person name="Pangilinan J."/>
            <person name="Pereira M."/>
            <person name="Perotto S."/>
            <person name="Peter M."/>
            <person name="Riley R."/>
            <person name="Sitrit Y."/>
            <person name="Stielow B."/>
            <person name="Szollosi G."/>
            <person name="Zifcakova L."/>
            <person name="Stursova M."/>
            <person name="Spatafora J.W."/>
            <person name="Tedersoo L."/>
            <person name="Vaario L.-M."/>
            <person name="Yamada A."/>
            <person name="Yan M."/>
            <person name="Wang P."/>
            <person name="Xu J."/>
            <person name="Bruns T."/>
            <person name="Baldrian P."/>
            <person name="Vilgalys R."/>
            <person name="Henrissat B."/>
            <person name="Grigoriev I.V."/>
            <person name="Hibbett D."/>
            <person name="Nagy L.G."/>
            <person name="Martin F.M."/>
        </authorList>
    </citation>
    <scope>NUCLEOTIDE SEQUENCE</scope>
    <source>
        <strain evidence="11">Prilba</strain>
    </source>
</reference>
<protein>
    <recommendedName>
        <fullName evidence="3 10">Protein-S-isoprenylcysteine O-methyltransferase</fullName>
        <ecNumber evidence="3 10">2.1.1.100</ecNumber>
    </recommendedName>
</protein>
<dbReference type="EMBL" id="WHVB01000003">
    <property type="protein sequence ID" value="KAF8484888.1"/>
    <property type="molecule type" value="Genomic_DNA"/>
</dbReference>
<dbReference type="InterPro" id="IPR025770">
    <property type="entry name" value="PPMT_MeTrfase"/>
</dbReference>
<evidence type="ECO:0000256" key="6">
    <source>
        <dbReference type="ARBA" id="ARBA00022691"/>
    </source>
</evidence>
<dbReference type="PANTHER" id="PTHR12714">
    <property type="entry name" value="PROTEIN-S ISOPRENYLCYSTEINE O-METHYLTRANSFERASE"/>
    <property type="match status" value="1"/>
</dbReference>
<keyword evidence="5" id="KW-0808">Transferase</keyword>
<keyword evidence="9 10" id="KW-0472">Membrane</keyword>
<evidence type="ECO:0000256" key="7">
    <source>
        <dbReference type="ARBA" id="ARBA00022692"/>
    </source>
</evidence>
<feature type="transmembrane region" description="Helical" evidence="10">
    <location>
        <begin position="168"/>
        <end position="188"/>
    </location>
</feature>
<comment type="catalytic activity">
    <reaction evidence="10">
        <text>[protein]-C-terminal S-[(2E,6E)-farnesyl]-L-cysteine + S-adenosyl-L-methionine = [protein]-C-terminal S-[(2E,6E)-farnesyl]-L-cysteine methyl ester + S-adenosyl-L-homocysteine</text>
        <dbReference type="Rhea" id="RHEA:21672"/>
        <dbReference type="Rhea" id="RHEA-COMP:12125"/>
        <dbReference type="Rhea" id="RHEA-COMP:12126"/>
        <dbReference type="ChEBI" id="CHEBI:57856"/>
        <dbReference type="ChEBI" id="CHEBI:59789"/>
        <dbReference type="ChEBI" id="CHEBI:90510"/>
        <dbReference type="ChEBI" id="CHEBI:90511"/>
        <dbReference type="EC" id="2.1.1.100"/>
    </reaction>
</comment>
<keyword evidence="12" id="KW-1185">Reference proteome</keyword>
<feature type="transmembrane region" description="Helical" evidence="10">
    <location>
        <begin position="123"/>
        <end position="141"/>
    </location>
</feature>
<feature type="transmembrane region" description="Helical" evidence="10">
    <location>
        <begin position="227"/>
        <end position="250"/>
    </location>
</feature>